<name>A0A2P2PHN8_RHIMU</name>
<dbReference type="EMBL" id="GGEC01073776">
    <property type="protein sequence ID" value="MBX54260.1"/>
    <property type="molecule type" value="Transcribed_RNA"/>
</dbReference>
<proteinExistence type="predicted"/>
<accession>A0A2P2PHN8</accession>
<reference evidence="1" key="1">
    <citation type="submission" date="2018-02" db="EMBL/GenBank/DDBJ databases">
        <title>Rhizophora mucronata_Transcriptome.</title>
        <authorList>
            <person name="Meera S.P."/>
            <person name="Sreeshan A."/>
            <person name="Augustine A."/>
        </authorList>
    </citation>
    <scope>NUCLEOTIDE SEQUENCE</scope>
    <source>
        <tissue evidence="1">Leaf</tissue>
    </source>
</reference>
<dbReference type="AlphaFoldDB" id="A0A2P2PHN8"/>
<organism evidence="1">
    <name type="scientific">Rhizophora mucronata</name>
    <name type="common">Asiatic mangrove</name>
    <dbReference type="NCBI Taxonomy" id="61149"/>
    <lineage>
        <taxon>Eukaryota</taxon>
        <taxon>Viridiplantae</taxon>
        <taxon>Streptophyta</taxon>
        <taxon>Embryophyta</taxon>
        <taxon>Tracheophyta</taxon>
        <taxon>Spermatophyta</taxon>
        <taxon>Magnoliopsida</taxon>
        <taxon>eudicotyledons</taxon>
        <taxon>Gunneridae</taxon>
        <taxon>Pentapetalae</taxon>
        <taxon>rosids</taxon>
        <taxon>fabids</taxon>
        <taxon>Malpighiales</taxon>
        <taxon>Rhizophoraceae</taxon>
        <taxon>Rhizophora</taxon>
    </lineage>
</organism>
<sequence>MAIKFSFDPLFLVILSPSAIQFVNHK</sequence>
<protein>
    <submittedName>
        <fullName evidence="1">Uncharacterized protein</fullName>
    </submittedName>
</protein>
<evidence type="ECO:0000313" key="1">
    <source>
        <dbReference type="EMBL" id="MBX54260.1"/>
    </source>
</evidence>